<accession>A0AA39WHR9</accession>
<dbReference type="InterPro" id="IPR058348">
    <property type="entry name" value="DUF8035"/>
</dbReference>
<keyword evidence="4" id="KW-1185">Reference proteome</keyword>
<evidence type="ECO:0000256" key="1">
    <source>
        <dbReference type="SAM" id="MobiDB-lite"/>
    </source>
</evidence>
<evidence type="ECO:0000259" key="2">
    <source>
        <dbReference type="Pfam" id="PF26118"/>
    </source>
</evidence>
<feature type="compositionally biased region" description="Pro residues" evidence="1">
    <location>
        <begin position="184"/>
        <end position="200"/>
    </location>
</feature>
<feature type="compositionally biased region" description="Basic and acidic residues" evidence="1">
    <location>
        <begin position="122"/>
        <end position="135"/>
    </location>
</feature>
<feature type="compositionally biased region" description="Basic and acidic residues" evidence="1">
    <location>
        <begin position="215"/>
        <end position="237"/>
    </location>
</feature>
<comment type="caution">
    <text evidence="3">The sequence shown here is derived from an EMBL/GenBank/DDBJ whole genome shotgun (WGS) entry which is preliminary data.</text>
</comment>
<feature type="compositionally biased region" description="Basic and acidic residues" evidence="1">
    <location>
        <begin position="9"/>
        <end position="55"/>
    </location>
</feature>
<evidence type="ECO:0000313" key="3">
    <source>
        <dbReference type="EMBL" id="KAK0615643.1"/>
    </source>
</evidence>
<feature type="compositionally biased region" description="Low complexity" evidence="1">
    <location>
        <begin position="265"/>
        <end position="288"/>
    </location>
</feature>
<name>A0AA39WHR9_9PEZI</name>
<protein>
    <recommendedName>
        <fullName evidence="2">DUF8035 domain-containing protein</fullName>
    </recommendedName>
</protein>
<feature type="region of interest" description="Disordered" evidence="1">
    <location>
        <begin position="480"/>
        <end position="507"/>
    </location>
</feature>
<feature type="compositionally biased region" description="Basic and acidic residues" evidence="1">
    <location>
        <begin position="157"/>
        <end position="180"/>
    </location>
</feature>
<dbReference type="Pfam" id="PF26118">
    <property type="entry name" value="DUF8035"/>
    <property type="match status" value="1"/>
</dbReference>
<reference evidence="3" key="1">
    <citation type="submission" date="2023-06" db="EMBL/GenBank/DDBJ databases">
        <title>Genome-scale phylogeny and comparative genomics of the fungal order Sordariales.</title>
        <authorList>
            <consortium name="Lawrence Berkeley National Laboratory"/>
            <person name="Hensen N."/>
            <person name="Bonometti L."/>
            <person name="Westerberg I."/>
            <person name="Brannstrom I.O."/>
            <person name="Guillou S."/>
            <person name="Cros-Aarteil S."/>
            <person name="Calhoun S."/>
            <person name="Haridas S."/>
            <person name="Kuo A."/>
            <person name="Mondo S."/>
            <person name="Pangilinan J."/>
            <person name="Riley R."/>
            <person name="LaButti K."/>
            <person name="Andreopoulos B."/>
            <person name="Lipzen A."/>
            <person name="Chen C."/>
            <person name="Yanf M."/>
            <person name="Daum C."/>
            <person name="Ng V."/>
            <person name="Clum A."/>
            <person name="Steindorff A."/>
            <person name="Ohm R."/>
            <person name="Martin F."/>
            <person name="Silar P."/>
            <person name="Natvig D."/>
            <person name="Lalanne C."/>
            <person name="Gautier V."/>
            <person name="Ament-velasquez S.L."/>
            <person name="Kruys A."/>
            <person name="Hutchinson M.I."/>
            <person name="Powell A.J."/>
            <person name="Barry K."/>
            <person name="Miller A.N."/>
            <person name="Grigoriev I.V."/>
            <person name="Debuchy R."/>
            <person name="Gladieux P."/>
            <person name="Thoren M.H."/>
            <person name="Johannesson H."/>
        </authorList>
    </citation>
    <scope>NUCLEOTIDE SEQUENCE</scope>
    <source>
        <strain evidence="3">SMH3391-2</strain>
    </source>
</reference>
<organism evidence="3 4">
    <name type="scientific">Bombardia bombarda</name>
    <dbReference type="NCBI Taxonomy" id="252184"/>
    <lineage>
        <taxon>Eukaryota</taxon>
        <taxon>Fungi</taxon>
        <taxon>Dikarya</taxon>
        <taxon>Ascomycota</taxon>
        <taxon>Pezizomycotina</taxon>
        <taxon>Sordariomycetes</taxon>
        <taxon>Sordariomycetidae</taxon>
        <taxon>Sordariales</taxon>
        <taxon>Lasiosphaeriaceae</taxon>
        <taxon>Bombardia</taxon>
    </lineage>
</organism>
<feature type="region of interest" description="Disordered" evidence="1">
    <location>
        <begin position="1"/>
        <end position="297"/>
    </location>
</feature>
<feature type="compositionally biased region" description="Basic and acidic residues" evidence="1">
    <location>
        <begin position="77"/>
        <end position="110"/>
    </location>
</feature>
<dbReference type="AlphaFoldDB" id="A0AA39WHR9"/>
<dbReference type="Proteomes" id="UP001174934">
    <property type="component" value="Unassembled WGS sequence"/>
</dbReference>
<feature type="compositionally biased region" description="Basic residues" evidence="1">
    <location>
        <begin position="255"/>
        <end position="264"/>
    </location>
</feature>
<feature type="domain" description="DUF8035" evidence="2">
    <location>
        <begin position="292"/>
        <end position="345"/>
    </location>
</feature>
<evidence type="ECO:0000313" key="4">
    <source>
        <dbReference type="Proteomes" id="UP001174934"/>
    </source>
</evidence>
<feature type="compositionally biased region" description="Low complexity" evidence="1">
    <location>
        <begin position="486"/>
        <end position="507"/>
    </location>
</feature>
<gene>
    <name evidence="3" type="ORF">B0T17DRAFT_510227</name>
</gene>
<proteinExistence type="predicted"/>
<sequence length="626" mass="72923">MAYRPSVPELDRLDRPERSERSERPARWDRDRFFQEQDRDRFTDARERERERFEEDTVYSRGPPSRAPSHPPPDRSVAGRDRSERRYRPHDDEDLVIRERRRVEYDEEPRARRRPSPPESDFVDRRVVIEKEKLRYKSPSPPRRPGQLHRRQSSLDTFDRKPRGFYDREEYGPPARRPEYRAPPYVPIPLPRSRALPPPRVFAERDTFQEIQVSDPHRFGDDDFHLPERVREKEIIRTRHRSRSRDSHTSQATSHRTKTVRSKSRASSSRSSSSSSSSGGGTTITTKSEYPKKGKTRIPARLVSKRALIDMGYPYIEEGNTIIVQKALGQHNIDDLLKLSDDYKKSELEVLAARSSAGDIIEERRTTTEFIEMPAQERRTEYIQVPAPQSERRTEYIQVPAPSERRTEYIQMPVEERRVEERRTEYVQMPVEERRTEYVQMPSPPPRPPSSHHPAPVIVNAGTPSHPPTEYVKTTTFAREVSPARSYTTASYSTSSYDTGTSYDTSTTATPYIVDARPREVSGEIPVGPLALVTSDRDRRRGSHHHDDIRSEIRHLEKQLARRERSRHERHSSRDLVKAERLSTGELVLLEETVERVEEPSRGVRIERDKKGPPPRLMKAMLATLT</sequence>
<dbReference type="EMBL" id="JAULSR010000006">
    <property type="protein sequence ID" value="KAK0615643.1"/>
    <property type="molecule type" value="Genomic_DNA"/>
</dbReference>